<accession>A0A1U7CMM3</accession>
<dbReference type="Gene3D" id="1.25.40.10">
    <property type="entry name" value="Tetratricopeptide repeat domain"/>
    <property type="match status" value="3"/>
</dbReference>
<organism evidence="2 3">
    <name type="scientific">Paludisphaera borealis</name>
    <dbReference type="NCBI Taxonomy" id="1387353"/>
    <lineage>
        <taxon>Bacteria</taxon>
        <taxon>Pseudomonadati</taxon>
        <taxon>Planctomycetota</taxon>
        <taxon>Planctomycetia</taxon>
        <taxon>Isosphaerales</taxon>
        <taxon>Isosphaeraceae</taxon>
        <taxon>Paludisphaera</taxon>
    </lineage>
</organism>
<keyword evidence="2" id="KW-0378">Hydrolase</keyword>
<dbReference type="EC" id="3.4.-.-" evidence="2"/>
<dbReference type="Proteomes" id="UP000186309">
    <property type="component" value="Chromosome"/>
</dbReference>
<sequence>MPPESDSQDVQKARTFFQYGNEAALKSNLDYAIDMYKQACKLAPDSLIFRQALRGVQRRKFNNEPSKVGRLAGARNQPIRMRARSARNKNNYAQCLEVCEEAFTNNPWDVATAREAAESAEMLSYFPLAQWYLESVQSEVGAKDAEFFRHAGHVHELNEAWQKAIASWEQVKKIDPYDEDANRKINGLSASATIKRAKLEDQLDDTKKPDTTAEDIASKLESMKQEKLTPEERLQKAIKEDPTQVWPYLELADIFRKRSQFETAEKILGQGIKAVPKDPMLLQAYAEVQTTRLKRAVDALAKRVADQPDDVTSKGKLDQLSKLLLDYEVKELRRRVALSPEDSNLHYQLGLVLAKDGKHGDAIGEFQIAKNSPNLKVQALHQAGLSFEADGRHKLAERTYQEALKALDPADTVNFNALHYQLGRVAENLGNMEAAEEHYNEVAANDYTYLDVAQRLRNLN</sequence>
<dbReference type="STRING" id="1387353.BSF38_01625"/>
<keyword evidence="2" id="KW-0645">Protease</keyword>
<reference evidence="3" key="1">
    <citation type="submission" date="2016-12" db="EMBL/GenBank/DDBJ databases">
        <title>Comparative genomics of four Isosphaeraceae planctomycetes: a common pool of plasmids and glycoside hydrolase genes.</title>
        <authorList>
            <person name="Ivanova A."/>
        </authorList>
    </citation>
    <scope>NUCLEOTIDE SEQUENCE [LARGE SCALE GENOMIC DNA]</scope>
    <source>
        <strain evidence="3">PX4</strain>
    </source>
</reference>
<evidence type="ECO:0000256" key="1">
    <source>
        <dbReference type="PROSITE-ProRule" id="PRU00339"/>
    </source>
</evidence>
<dbReference type="Pfam" id="PF13432">
    <property type="entry name" value="TPR_16"/>
    <property type="match status" value="1"/>
</dbReference>
<name>A0A1U7CMM3_9BACT</name>
<feature type="repeat" description="TPR" evidence="1">
    <location>
        <begin position="13"/>
        <end position="46"/>
    </location>
</feature>
<dbReference type="InterPro" id="IPR019734">
    <property type="entry name" value="TPR_rpt"/>
</dbReference>
<dbReference type="KEGG" id="pbor:BSF38_01625"/>
<dbReference type="SMART" id="SM00028">
    <property type="entry name" value="TPR"/>
    <property type="match status" value="6"/>
</dbReference>
<dbReference type="PROSITE" id="PS50005">
    <property type="entry name" value="TPR"/>
    <property type="match status" value="1"/>
</dbReference>
<dbReference type="AlphaFoldDB" id="A0A1U7CMM3"/>
<evidence type="ECO:0000313" key="2">
    <source>
        <dbReference type="EMBL" id="APW60159.1"/>
    </source>
</evidence>
<dbReference type="GO" id="GO:0006508">
    <property type="term" value="P:proteolysis"/>
    <property type="evidence" value="ECO:0007669"/>
    <property type="project" value="UniProtKB-KW"/>
</dbReference>
<dbReference type="PANTHER" id="PTHR12558:SF13">
    <property type="entry name" value="CELL DIVISION CYCLE PROTEIN 27 HOMOLOG"/>
    <property type="match status" value="1"/>
</dbReference>
<dbReference type="SUPFAM" id="SSF48452">
    <property type="entry name" value="TPR-like"/>
    <property type="match status" value="2"/>
</dbReference>
<dbReference type="GO" id="GO:0008233">
    <property type="term" value="F:peptidase activity"/>
    <property type="evidence" value="ECO:0007669"/>
    <property type="project" value="UniProtKB-KW"/>
</dbReference>
<dbReference type="EMBL" id="CP019082">
    <property type="protein sequence ID" value="APW60159.1"/>
    <property type="molecule type" value="Genomic_DNA"/>
</dbReference>
<dbReference type="InterPro" id="IPR011990">
    <property type="entry name" value="TPR-like_helical_dom_sf"/>
</dbReference>
<dbReference type="RefSeq" id="WP_076344602.1">
    <property type="nucleotide sequence ID" value="NZ_CP019082.1"/>
</dbReference>
<evidence type="ECO:0000313" key="3">
    <source>
        <dbReference type="Proteomes" id="UP000186309"/>
    </source>
</evidence>
<gene>
    <name evidence="2" type="primary">bepA_7</name>
    <name evidence="2" type="ORF">BSF38_01625</name>
</gene>
<protein>
    <submittedName>
        <fullName evidence="2">Beta-barrel assembly-enhancing protease</fullName>
        <ecNumber evidence="2">3.4.-.-</ecNumber>
    </submittedName>
</protein>
<dbReference type="OrthoDB" id="212218at2"/>
<dbReference type="PANTHER" id="PTHR12558">
    <property type="entry name" value="CELL DIVISION CYCLE 16,23,27"/>
    <property type="match status" value="1"/>
</dbReference>
<keyword evidence="3" id="KW-1185">Reference proteome</keyword>
<proteinExistence type="predicted"/>
<keyword evidence="1" id="KW-0802">TPR repeat</keyword>